<feature type="transmembrane region" description="Helical" evidence="1">
    <location>
        <begin position="68"/>
        <end position="85"/>
    </location>
</feature>
<keyword evidence="1" id="KW-0812">Transmembrane</keyword>
<dbReference type="EMBL" id="FNGU01000010">
    <property type="protein sequence ID" value="SDM80778.1"/>
    <property type="molecule type" value="Genomic_DNA"/>
</dbReference>
<proteinExistence type="predicted"/>
<evidence type="ECO:0000256" key="1">
    <source>
        <dbReference type="SAM" id="Phobius"/>
    </source>
</evidence>
<dbReference type="AlphaFoldDB" id="A0A1G9W8B6"/>
<gene>
    <name evidence="2" type="ORF">SAMN05660860_03205</name>
</gene>
<feature type="transmembrane region" description="Helical" evidence="1">
    <location>
        <begin position="132"/>
        <end position="153"/>
    </location>
</feature>
<organism evidence="2 3">
    <name type="scientific">Geoalkalibacter ferrihydriticus</name>
    <dbReference type="NCBI Taxonomy" id="392333"/>
    <lineage>
        <taxon>Bacteria</taxon>
        <taxon>Pseudomonadati</taxon>
        <taxon>Thermodesulfobacteriota</taxon>
        <taxon>Desulfuromonadia</taxon>
        <taxon>Desulfuromonadales</taxon>
        <taxon>Geoalkalibacteraceae</taxon>
        <taxon>Geoalkalibacter</taxon>
    </lineage>
</organism>
<dbReference type="STRING" id="392333.SAMN05660860_03205"/>
<name>A0A1G9W8B6_9BACT</name>
<dbReference type="RefSeq" id="WP_052446012.1">
    <property type="nucleotide sequence ID" value="NZ_FNGU01000010.1"/>
</dbReference>
<dbReference type="OrthoDB" id="4858698at2"/>
<reference evidence="2 3" key="1">
    <citation type="submission" date="2016-10" db="EMBL/GenBank/DDBJ databases">
        <authorList>
            <person name="de Groot N.N."/>
        </authorList>
    </citation>
    <scope>NUCLEOTIDE SEQUENCE [LARGE SCALE GENOMIC DNA]</scope>
    <source>
        <strain evidence="2 3">DSM 17813</strain>
    </source>
</reference>
<feature type="transmembrane region" description="Helical" evidence="1">
    <location>
        <begin position="91"/>
        <end position="111"/>
    </location>
</feature>
<sequence length="156" mass="17097">MCPNSRQLVNLYAETIGGWSRPLILTAAFVPMFSTTLTCVDGYPRALAACCSLIGDLPPKRFRQIQNLWTILAVCSASLVVLFFVQNLVQLLTFAAIISFMTSPILAYINYRVMCGANVPAAQRPGPILKTLSWLGLAFFTLMAAGFLFATFVHRG</sequence>
<evidence type="ECO:0000313" key="2">
    <source>
        <dbReference type="EMBL" id="SDM80778.1"/>
    </source>
</evidence>
<dbReference type="Proteomes" id="UP000182146">
    <property type="component" value="Unassembled WGS sequence"/>
</dbReference>
<dbReference type="Gene3D" id="1.20.1740.10">
    <property type="entry name" value="Amino acid/polyamine transporter I"/>
    <property type="match status" value="1"/>
</dbReference>
<accession>A0A1G9W8B6</accession>
<keyword evidence="1" id="KW-0472">Membrane</keyword>
<keyword evidence="1" id="KW-1133">Transmembrane helix</keyword>
<evidence type="ECO:0008006" key="4">
    <source>
        <dbReference type="Google" id="ProtNLM"/>
    </source>
</evidence>
<evidence type="ECO:0000313" key="3">
    <source>
        <dbReference type="Proteomes" id="UP000182146"/>
    </source>
</evidence>
<protein>
    <recommendedName>
        <fullName evidence="4">Natural resistance-associated macrophage protein</fullName>
    </recommendedName>
</protein>